<dbReference type="PIRSF" id="PIRSF022944">
    <property type="entry name" value="Ribosomal_MRP8_mit"/>
    <property type="match status" value="1"/>
</dbReference>
<dbReference type="Proteomes" id="UP000182444">
    <property type="component" value="Chromosome 1D"/>
</dbReference>
<dbReference type="AlphaFoldDB" id="A0A1H6Q6V1"/>
<dbReference type="Pfam" id="PF07957">
    <property type="entry name" value="DUF3294"/>
    <property type="match status" value="1"/>
</dbReference>
<protein>
    <submittedName>
        <fullName evidence="1">Uncharacterized protein</fullName>
    </submittedName>
</protein>
<accession>A0A1H6Q6V1</accession>
<dbReference type="EMBL" id="CP017556">
    <property type="protein sequence ID" value="AOW03916.1"/>
    <property type="molecule type" value="Genomic_DNA"/>
</dbReference>
<dbReference type="VEuPathDB" id="FungiDB:YALI1_D14156g"/>
<evidence type="ECO:0000313" key="4">
    <source>
        <dbReference type="Proteomes" id="UP000256601"/>
    </source>
</evidence>
<dbReference type="InterPro" id="IPR012917">
    <property type="entry name" value="DUF3294"/>
</dbReference>
<sequence>MPEPTIESLKKEVDFLSAQLRKVTGLVAETGKQVLSIQVNQEKGALNNLTITDVEGKPVQSQKDKASSSEDSQAVTSEDLVVLVTELQDQLDNLETKSIRRTANSFAQKDADLIASLPRIDGMCPAQELDDETHPDWVFPKTLGEFKKLDNAKVEQWMRFYELLPPDEAELAKLQEVLGKEELEEAMENARKSAELSEAEAIERFDTLARFFGLRERRGTNAW</sequence>
<gene>
    <name evidence="2" type="ORF">B0I71DRAFT_126701</name>
    <name evidence="1" type="ORF">YALI1_D14156g</name>
</gene>
<reference evidence="1 3" key="1">
    <citation type="journal article" date="2016" name="PLoS ONE">
        <title>Sequence Assembly of Yarrowia lipolytica Strain W29/CLIB89 Shows Transposable Element Diversity.</title>
        <authorList>
            <person name="Magnan C."/>
            <person name="Yu J."/>
            <person name="Chang I."/>
            <person name="Jahn E."/>
            <person name="Kanomata Y."/>
            <person name="Wu J."/>
            <person name="Zeller M."/>
            <person name="Oakes M."/>
            <person name="Baldi P."/>
            <person name="Sandmeyer S."/>
        </authorList>
    </citation>
    <scope>NUCLEOTIDE SEQUENCE [LARGE SCALE GENOMIC DNA]</scope>
    <source>
        <strain evidence="1">CLIB89</strain>
        <strain evidence="3">CLIB89(W29)</strain>
    </source>
</reference>
<evidence type="ECO:0000313" key="2">
    <source>
        <dbReference type="EMBL" id="RDW28796.1"/>
    </source>
</evidence>
<reference evidence="2 4" key="2">
    <citation type="submission" date="2018-07" db="EMBL/GenBank/DDBJ databases">
        <title>Draft Genome Assemblies for Five Robust Yarrowia lipolytica Strains Exhibiting High Lipid Production and Pentose Sugar Utilization and Sugar Alcohol Secretion from Undetoxified Lignocellulosic Biomass Hydrolysates.</title>
        <authorList>
            <consortium name="DOE Joint Genome Institute"/>
            <person name="Walker C."/>
            <person name="Ryu S."/>
            <person name="Na H."/>
            <person name="Zane M."/>
            <person name="LaButti K."/>
            <person name="Lipzen A."/>
            <person name="Haridas S."/>
            <person name="Barry K."/>
            <person name="Grigoriev I.V."/>
            <person name="Quarterman J."/>
            <person name="Slininger P."/>
            <person name="Dien B."/>
            <person name="Trinh C.T."/>
        </authorList>
    </citation>
    <scope>NUCLEOTIDE SEQUENCE [LARGE SCALE GENOMIC DNA]</scope>
    <source>
        <strain evidence="2 4">YB392</strain>
    </source>
</reference>
<dbReference type="GeneID" id="2910733"/>
<dbReference type="RefSeq" id="XP_502691.1">
    <property type="nucleotide sequence ID" value="XM_502691.1"/>
</dbReference>
<evidence type="ECO:0000313" key="1">
    <source>
        <dbReference type="EMBL" id="AOW03916.1"/>
    </source>
</evidence>
<dbReference type="VEuPathDB" id="FungiDB:YALI0_D11264g"/>
<organism evidence="1 3">
    <name type="scientific">Yarrowia lipolytica</name>
    <name type="common">Candida lipolytica</name>
    <dbReference type="NCBI Taxonomy" id="4952"/>
    <lineage>
        <taxon>Eukaryota</taxon>
        <taxon>Fungi</taxon>
        <taxon>Dikarya</taxon>
        <taxon>Ascomycota</taxon>
        <taxon>Saccharomycotina</taxon>
        <taxon>Dipodascomycetes</taxon>
        <taxon>Dipodascales</taxon>
        <taxon>Dipodascales incertae sedis</taxon>
        <taxon>Yarrowia</taxon>
    </lineage>
</organism>
<dbReference type="OMA" id="ENFHIND"/>
<dbReference type="KEGG" id="yli:2910733"/>
<proteinExistence type="predicted"/>
<dbReference type="eggNOG" id="ENOG502RXKB">
    <property type="taxonomic scope" value="Eukaryota"/>
</dbReference>
<dbReference type="EMBL" id="KZ858949">
    <property type="protein sequence ID" value="RDW28796.1"/>
    <property type="molecule type" value="Genomic_DNA"/>
</dbReference>
<dbReference type="Proteomes" id="UP000256601">
    <property type="component" value="Unassembled WGS sequence"/>
</dbReference>
<name>A0A1H6Q6V1_YARLL</name>
<dbReference type="OrthoDB" id="4076200at2759"/>
<evidence type="ECO:0000313" key="3">
    <source>
        <dbReference type="Proteomes" id="UP000182444"/>
    </source>
</evidence>